<dbReference type="Proteomes" id="UP001296104">
    <property type="component" value="Unassembled WGS sequence"/>
</dbReference>
<gene>
    <name evidence="3" type="ORF">LECACI_7A002576</name>
</gene>
<evidence type="ECO:0000313" key="3">
    <source>
        <dbReference type="EMBL" id="CAK3908427.1"/>
    </source>
</evidence>
<dbReference type="PANTHER" id="PTHR48081">
    <property type="entry name" value="AB HYDROLASE SUPERFAMILY PROTEIN C4A8.06C"/>
    <property type="match status" value="1"/>
</dbReference>
<accession>A0AAI8YV69</accession>
<dbReference type="Gene3D" id="3.40.50.1820">
    <property type="entry name" value="alpha/beta hydrolase"/>
    <property type="match status" value="1"/>
</dbReference>
<keyword evidence="1 3" id="KW-0378">Hydrolase</keyword>
<comment type="caution">
    <text evidence="3">The sequence shown here is derived from an EMBL/GenBank/DDBJ whole genome shotgun (WGS) entry which is preliminary data.</text>
</comment>
<reference evidence="3" key="1">
    <citation type="submission" date="2023-11" db="EMBL/GenBank/DDBJ databases">
        <authorList>
            <person name="Alioto T."/>
            <person name="Alioto T."/>
            <person name="Gomez Garrido J."/>
        </authorList>
    </citation>
    <scope>NUCLEOTIDE SEQUENCE</scope>
</reference>
<feature type="domain" description="Alpha/beta hydrolase fold-3" evidence="2">
    <location>
        <begin position="96"/>
        <end position="307"/>
    </location>
</feature>
<sequence length="337" mass="37459">MTIMDSAKWPELSEWDAEIKRSIDARPQMAPDLQVSQIPRMRKLRDAVRKPDILSRLDFCGVVESTVDIPSRDGHSLPAVIYKPFALSEAAGPLAILFHGGAFISGFPEMEAGAAIALVKEHGVTVVCPRYRLAPEHLFPTAINDCWDALQWCASHASKLGADASKGFLVGGSSAGGNIAACLQHLARDENLRPPVTAAWLAYPGTVDPDVIPEKYKHECTSFKQNAEVPSFNKNVYDFMKRAYQPDPSSELWSPLLWASGHAGLARTYVQVCGLDPMRDDGLLYERELRRQGVETRVDAYAGCPHGHDVMWPETAKARQFREDRSRNFKWLLGKEE</sequence>
<proteinExistence type="predicted"/>
<dbReference type="PANTHER" id="PTHR48081:SF8">
    <property type="entry name" value="ALPHA_BETA HYDROLASE FOLD-3 DOMAIN-CONTAINING PROTEIN-RELATED"/>
    <property type="match status" value="1"/>
</dbReference>
<dbReference type="SUPFAM" id="SSF53474">
    <property type="entry name" value="alpha/beta-Hydrolases"/>
    <property type="match status" value="1"/>
</dbReference>
<dbReference type="Pfam" id="PF07859">
    <property type="entry name" value="Abhydrolase_3"/>
    <property type="match status" value="1"/>
</dbReference>
<protein>
    <submittedName>
        <fullName evidence="3">AB hydrolase superfamily</fullName>
    </submittedName>
</protein>
<keyword evidence="4" id="KW-1185">Reference proteome</keyword>
<dbReference type="EMBL" id="CAVMBE010000011">
    <property type="protein sequence ID" value="CAK3908427.1"/>
    <property type="molecule type" value="Genomic_DNA"/>
</dbReference>
<dbReference type="AlphaFoldDB" id="A0AAI8YV69"/>
<evidence type="ECO:0000259" key="2">
    <source>
        <dbReference type="Pfam" id="PF07859"/>
    </source>
</evidence>
<dbReference type="InterPro" id="IPR013094">
    <property type="entry name" value="AB_hydrolase_3"/>
</dbReference>
<evidence type="ECO:0000256" key="1">
    <source>
        <dbReference type="ARBA" id="ARBA00022801"/>
    </source>
</evidence>
<organism evidence="3 4">
    <name type="scientific">Lecanosticta acicola</name>
    <dbReference type="NCBI Taxonomy" id="111012"/>
    <lineage>
        <taxon>Eukaryota</taxon>
        <taxon>Fungi</taxon>
        <taxon>Dikarya</taxon>
        <taxon>Ascomycota</taxon>
        <taxon>Pezizomycotina</taxon>
        <taxon>Dothideomycetes</taxon>
        <taxon>Dothideomycetidae</taxon>
        <taxon>Mycosphaerellales</taxon>
        <taxon>Mycosphaerellaceae</taxon>
        <taxon>Lecanosticta</taxon>
    </lineage>
</organism>
<name>A0AAI8YV69_9PEZI</name>
<dbReference type="InterPro" id="IPR029058">
    <property type="entry name" value="AB_hydrolase_fold"/>
</dbReference>
<dbReference type="GO" id="GO:0016787">
    <property type="term" value="F:hydrolase activity"/>
    <property type="evidence" value="ECO:0007669"/>
    <property type="project" value="UniProtKB-KW"/>
</dbReference>
<evidence type="ECO:0000313" key="4">
    <source>
        <dbReference type="Proteomes" id="UP001296104"/>
    </source>
</evidence>
<dbReference type="InterPro" id="IPR050300">
    <property type="entry name" value="GDXG_lipolytic_enzyme"/>
</dbReference>